<feature type="domain" description="Reverse transcriptase Ty1/copia-type" evidence="2">
    <location>
        <begin position="305"/>
        <end position="387"/>
    </location>
</feature>
<accession>A0A5N5F2K7</accession>
<dbReference type="Proteomes" id="UP000327157">
    <property type="component" value="Chromosome 7"/>
</dbReference>
<dbReference type="SUPFAM" id="SSF56672">
    <property type="entry name" value="DNA/RNA polymerases"/>
    <property type="match status" value="1"/>
</dbReference>
<protein>
    <recommendedName>
        <fullName evidence="2">Reverse transcriptase Ty1/copia-type domain-containing protein</fullName>
    </recommendedName>
</protein>
<dbReference type="AlphaFoldDB" id="A0A5N5F2K7"/>
<proteinExistence type="predicted"/>
<reference evidence="3 4" key="3">
    <citation type="submission" date="2019-11" db="EMBL/GenBank/DDBJ databases">
        <title>A de novo genome assembly of a pear dwarfing rootstock.</title>
        <authorList>
            <person name="Wang F."/>
            <person name="Wang J."/>
            <person name="Li S."/>
            <person name="Zhang Y."/>
            <person name="Fang M."/>
            <person name="Ma L."/>
            <person name="Zhao Y."/>
            <person name="Jiang S."/>
        </authorList>
    </citation>
    <scope>NUCLEOTIDE SEQUENCE [LARGE SCALE GENOMIC DNA]</scope>
    <source>
        <strain evidence="3">S2</strain>
        <tissue evidence="3">Leaf</tissue>
    </source>
</reference>
<evidence type="ECO:0000259" key="2">
    <source>
        <dbReference type="Pfam" id="PF07727"/>
    </source>
</evidence>
<dbReference type="Pfam" id="PF07727">
    <property type="entry name" value="RVT_2"/>
    <property type="match status" value="2"/>
</dbReference>
<dbReference type="PANTHER" id="PTHR11439:SF521">
    <property type="entry name" value="RNA-DIRECTED DNA POLYMERASE"/>
    <property type="match status" value="1"/>
</dbReference>
<evidence type="ECO:0000313" key="3">
    <source>
        <dbReference type="EMBL" id="KAB2595492.1"/>
    </source>
</evidence>
<dbReference type="Pfam" id="PF14223">
    <property type="entry name" value="Retrotran_gag_2"/>
    <property type="match status" value="1"/>
</dbReference>
<name>A0A5N5F2K7_9ROSA</name>
<dbReference type="InterPro" id="IPR043502">
    <property type="entry name" value="DNA/RNA_pol_sf"/>
</dbReference>
<evidence type="ECO:0000313" key="4">
    <source>
        <dbReference type="Proteomes" id="UP000327157"/>
    </source>
</evidence>
<sequence>MDQQSMIVNGAVPKYSEKHEKFKGLDFKRWQQKMLFFLTTMNLSHVVKEEAPKSNENPMTKETIMAIEAWNHSEFCCRNYILNSLDGNLYDIYSLCKIAKELWESLEKKYKIDNAGSKKFVINKFLKYTMVDSKSVVSQHKRREMNMEDLILRLQVEEDHRKADRFRGFAAIETNANYVEGGNSKAKPKKNKTPKTNQFVQSALVPKESADVEFFEDIFPYKEKESGSNTKRVHDHSHDEASSSGVQDVEPRRGKRIKVSKNFGPDFIAFLSENEPRTFKEAMSSSKAPLWKEAIKSEMESILENNTWELVDLPPGSKLIGHKWIFKKKLKADGTIDKFKTRLVAKGYCQKEGLDYFDTYSPVSRITSIRTLIAIAVVYNFDIHQMDGLKQAPKQWHEKFDHTLFTHGFKINESNKCVYIKSNDKTCVIVCLYVDDMLIMESDKDVINKTKKMLNSNFDMKDLGQADVILGIQIKRNSEGYVLTQSHYAEKILRRFGQFDCKPAATPFDAGCNLMYLMNSTRHGLAYAVNRLSRYTSNPAQEHCDALVRVLRYLKNILDYGLHYTKYSPVAEGFSDANWISDTTESKSTTISWKSSKQKCIARFNTESEFTALDLAREEAKWLKNFLEDIPIWPKPITAICIHCDNMTVQSRTKSHVYNGKLRHIRRRHNTLKKLLSNGIISIDYVKSKENIQILFTSRGMGLKPIQ</sequence>
<reference evidence="4" key="2">
    <citation type="submission" date="2019-10" db="EMBL/GenBank/DDBJ databases">
        <title>A de novo genome assembly of a pear dwarfing rootstock.</title>
        <authorList>
            <person name="Wang F."/>
            <person name="Wang J."/>
            <person name="Li S."/>
            <person name="Zhang Y."/>
            <person name="Fang M."/>
            <person name="Ma L."/>
            <person name="Zhao Y."/>
            <person name="Jiang S."/>
        </authorList>
    </citation>
    <scope>NUCLEOTIDE SEQUENCE [LARGE SCALE GENOMIC DNA]</scope>
</reference>
<reference evidence="3 4" key="1">
    <citation type="submission" date="2019-09" db="EMBL/GenBank/DDBJ databases">
        <authorList>
            <person name="Ou C."/>
        </authorList>
    </citation>
    <scope>NUCLEOTIDE SEQUENCE [LARGE SCALE GENOMIC DNA]</scope>
    <source>
        <strain evidence="3">S2</strain>
        <tissue evidence="3">Leaf</tissue>
    </source>
</reference>
<dbReference type="OrthoDB" id="1645289at2759"/>
<dbReference type="CDD" id="cd09272">
    <property type="entry name" value="RNase_HI_RT_Ty1"/>
    <property type="match status" value="1"/>
</dbReference>
<keyword evidence="4" id="KW-1185">Reference proteome</keyword>
<feature type="domain" description="Reverse transcriptase Ty1/copia-type" evidence="2">
    <location>
        <begin position="388"/>
        <end position="508"/>
    </location>
</feature>
<organism evidence="3 4">
    <name type="scientific">Pyrus ussuriensis x Pyrus communis</name>
    <dbReference type="NCBI Taxonomy" id="2448454"/>
    <lineage>
        <taxon>Eukaryota</taxon>
        <taxon>Viridiplantae</taxon>
        <taxon>Streptophyta</taxon>
        <taxon>Embryophyta</taxon>
        <taxon>Tracheophyta</taxon>
        <taxon>Spermatophyta</taxon>
        <taxon>Magnoliopsida</taxon>
        <taxon>eudicotyledons</taxon>
        <taxon>Gunneridae</taxon>
        <taxon>Pentapetalae</taxon>
        <taxon>rosids</taxon>
        <taxon>fabids</taxon>
        <taxon>Rosales</taxon>
        <taxon>Rosaceae</taxon>
        <taxon>Amygdaloideae</taxon>
        <taxon>Maleae</taxon>
        <taxon>Pyrus</taxon>
    </lineage>
</organism>
<evidence type="ECO:0000256" key="1">
    <source>
        <dbReference type="SAM" id="MobiDB-lite"/>
    </source>
</evidence>
<comment type="caution">
    <text evidence="3">The sequence shown here is derived from an EMBL/GenBank/DDBJ whole genome shotgun (WGS) entry which is preliminary data.</text>
</comment>
<dbReference type="InterPro" id="IPR013103">
    <property type="entry name" value="RVT_2"/>
</dbReference>
<dbReference type="EMBL" id="SMOL01000781">
    <property type="protein sequence ID" value="KAB2595492.1"/>
    <property type="molecule type" value="Genomic_DNA"/>
</dbReference>
<gene>
    <name evidence="3" type="ORF">D8674_030942</name>
</gene>
<feature type="region of interest" description="Disordered" evidence="1">
    <location>
        <begin position="225"/>
        <end position="254"/>
    </location>
</feature>
<dbReference type="PANTHER" id="PTHR11439">
    <property type="entry name" value="GAG-POL-RELATED RETROTRANSPOSON"/>
    <property type="match status" value="1"/>
</dbReference>